<keyword evidence="2" id="KW-1185">Reference proteome</keyword>
<comment type="caution">
    <text evidence="1">The sequence shown here is derived from an EMBL/GenBank/DDBJ whole genome shotgun (WGS) entry which is preliminary data.</text>
</comment>
<proteinExistence type="predicted"/>
<dbReference type="EMBL" id="VSRR010001974">
    <property type="protein sequence ID" value="MPC28836.1"/>
    <property type="molecule type" value="Genomic_DNA"/>
</dbReference>
<organism evidence="1 2">
    <name type="scientific">Portunus trituberculatus</name>
    <name type="common">Swimming crab</name>
    <name type="synonym">Neptunus trituberculatus</name>
    <dbReference type="NCBI Taxonomy" id="210409"/>
    <lineage>
        <taxon>Eukaryota</taxon>
        <taxon>Metazoa</taxon>
        <taxon>Ecdysozoa</taxon>
        <taxon>Arthropoda</taxon>
        <taxon>Crustacea</taxon>
        <taxon>Multicrustacea</taxon>
        <taxon>Malacostraca</taxon>
        <taxon>Eumalacostraca</taxon>
        <taxon>Eucarida</taxon>
        <taxon>Decapoda</taxon>
        <taxon>Pleocyemata</taxon>
        <taxon>Brachyura</taxon>
        <taxon>Eubrachyura</taxon>
        <taxon>Portunoidea</taxon>
        <taxon>Portunidae</taxon>
        <taxon>Portuninae</taxon>
        <taxon>Portunus</taxon>
    </lineage>
</organism>
<evidence type="ECO:0000313" key="2">
    <source>
        <dbReference type="Proteomes" id="UP000324222"/>
    </source>
</evidence>
<accession>A0A5B7E6J3</accession>
<dbReference type="AlphaFoldDB" id="A0A5B7E6J3"/>
<sequence length="114" mass="12320">MELKVAEYFTKEDGSTPLYVTQRNFMSGYSTFILVRNTPFKASLDHFILAFHETSPSSAKLPLLTTSLSELIAGFLSSLQSSSAHHRPLKAHPGLLAVAASAASFLADCLSLSD</sequence>
<gene>
    <name evidence="1" type="ORF">E2C01_022047</name>
</gene>
<evidence type="ECO:0000313" key="1">
    <source>
        <dbReference type="EMBL" id="MPC28836.1"/>
    </source>
</evidence>
<name>A0A5B7E6J3_PORTR</name>
<reference evidence="1 2" key="1">
    <citation type="submission" date="2019-05" db="EMBL/GenBank/DDBJ databases">
        <title>Another draft genome of Portunus trituberculatus and its Hox gene families provides insights of decapod evolution.</title>
        <authorList>
            <person name="Jeong J.-H."/>
            <person name="Song I."/>
            <person name="Kim S."/>
            <person name="Choi T."/>
            <person name="Kim D."/>
            <person name="Ryu S."/>
            <person name="Kim W."/>
        </authorList>
    </citation>
    <scope>NUCLEOTIDE SEQUENCE [LARGE SCALE GENOMIC DNA]</scope>
    <source>
        <tissue evidence="1">Muscle</tissue>
    </source>
</reference>
<protein>
    <submittedName>
        <fullName evidence="1">Uncharacterized protein</fullName>
    </submittedName>
</protein>
<dbReference type="Proteomes" id="UP000324222">
    <property type="component" value="Unassembled WGS sequence"/>
</dbReference>